<comment type="similarity">
    <text evidence="5">Belongs to the FrdC family.</text>
</comment>
<dbReference type="Proteomes" id="UP000198883">
    <property type="component" value="Unassembled WGS sequence"/>
</dbReference>
<keyword evidence="2 5" id="KW-0812">Transmembrane</keyword>
<evidence type="ECO:0000256" key="3">
    <source>
        <dbReference type="ARBA" id="ARBA00022989"/>
    </source>
</evidence>
<organism evidence="9 10">
    <name type="scientific">Phocoenobacter skyensis</name>
    <dbReference type="NCBI Taxonomy" id="97481"/>
    <lineage>
        <taxon>Bacteria</taxon>
        <taxon>Pseudomonadati</taxon>
        <taxon>Pseudomonadota</taxon>
        <taxon>Gammaproteobacteria</taxon>
        <taxon>Pasteurellales</taxon>
        <taxon>Pasteurellaceae</taxon>
        <taxon>Phocoenobacter</taxon>
    </lineage>
</organism>
<dbReference type="RefSeq" id="WP_090922176.1">
    <property type="nucleotide sequence ID" value="NZ_CP016180.1"/>
</dbReference>
<comment type="subunit">
    <text evidence="5">Part of an enzyme complex containing four subunits: a flavoprotein (FrdA), an iron-sulfur protein (FrdB), and two hydrophobic anchor proteins (FrdC and FrdD).</text>
</comment>
<evidence type="ECO:0000256" key="4">
    <source>
        <dbReference type="ARBA" id="ARBA00023136"/>
    </source>
</evidence>
<comment type="function">
    <text evidence="5">Anchors the catalytic components of the fumarate reductase complex to the cell membrane, binds quinones.</text>
</comment>
<feature type="transmembrane region" description="Helical" evidence="5">
    <location>
        <begin position="115"/>
        <end position="133"/>
    </location>
</feature>
<dbReference type="NCBIfam" id="NF003445">
    <property type="entry name" value="PRK04987.1"/>
    <property type="match status" value="1"/>
</dbReference>
<accession>A0A1H7XZR5</accession>
<dbReference type="CDD" id="cd00546">
    <property type="entry name" value="QFR_TypeD_subunitC"/>
    <property type="match status" value="1"/>
</dbReference>
<reference evidence="7" key="4">
    <citation type="journal article" date="2023" name="Front. Microbiol.">
        <title>Phylogeography and host specificity of Pasteurellaceae pathogenic to sea-farmed fish in the north-east Atlantic.</title>
        <authorList>
            <person name="Gulla S."/>
            <person name="Colquhoun D.J."/>
            <person name="Olsen A.B."/>
            <person name="Spilsberg B."/>
            <person name="Lagesen K."/>
            <person name="Aakesson C.P."/>
            <person name="Strom S."/>
            <person name="Manji F."/>
            <person name="Birkbeck T.H."/>
            <person name="Nilsen H.K."/>
        </authorList>
    </citation>
    <scope>NUCLEOTIDE SEQUENCE</scope>
    <source>
        <strain evidence="8">98B1</strain>
        <strain evidence="7">TW16_20</strain>
    </source>
</reference>
<keyword evidence="4 5" id="KW-0472">Membrane</keyword>
<feature type="transmembrane region" description="Helical" evidence="5">
    <location>
        <begin position="29"/>
        <end position="51"/>
    </location>
</feature>
<dbReference type="GO" id="GO:0045283">
    <property type="term" value="C:fumarate reductase complex"/>
    <property type="evidence" value="ECO:0007669"/>
    <property type="project" value="UniProtKB-UniRule"/>
</dbReference>
<dbReference type="Proteomes" id="UP001224812">
    <property type="component" value="Unassembled WGS sequence"/>
</dbReference>
<dbReference type="PIRSF" id="PIRSF000180">
    <property type="entry name" value="FrdC"/>
    <property type="match status" value="1"/>
</dbReference>
<dbReference type="EMBL" id="JASAYQ010000001">
    <property type="protein sequence ID" value="MDP8171929.1"/>
    <property type="molecule type" value="Genomic_DNA"/>
</dbReference>
<dbReference type="AlphaFoldDB" id="A0A1H7XZR5"/>
<keyword evidence="1 5" id="KW-1003">Cell membrane</keyword>
<evidence type="ECO:0000313" key="9">
    <source>
        <dbReference type="EMBL" id="SEM39310.1"/>
    </source>
</evidence>
<keyword evidence="11" id="KW-1185">Reference proteome</keyword>
<dbReference type="Proteomes" id="UP001236239">
    <property type="component" value="Unassembled WGS sequence"/>
</dbReference>
<evidence type="ECO:0000256" key="1">
    <source>
        <dbReference type="ARBA" id="ARBA00022475"/>
    </source>
</evidence>
<dbReference type="OrthoDB" id="8909678at2"/>
<dbReference type="GO" id="GO:0000104">
    <property type="term" value="F:succinate dehydrogenase activity"/>
    <property type="evidence" value="ECO:0007669"/>
    <property type="project" value="UniProtKB-UniRule"/>
</dbReference>
<dbReference type="Proteomes" id="UP001231736">
    <property type="component" value="Unassembled WGS sequence"/>
</dbReference>
<dbReference type="GeneID" id="83543680"/>
<dbReference type="Pfam" id="PF02300">
    <property type="entry name" value="Fumarate_red_C"/>
    <property type="match status" value="1"/>
</dbReference>
<protein>
    <recommendedName>
        <fullName evidence="5">Fumarate reductase subunit C</fullName>
    </recommendedName>
    <alternativeName>
        <fullName evidence="5">Quinol-fumarate reductase subunit C</fullName>
        <shortName evidence="5">QFR subunit C</shortName>
    </alternativeName>
</protein>
<dbReference type="GO" id="GO:0005886">
    <property type="term" value="C:plasma membrane"/>
    <property type="evidence" value="ECO:0007669"/>
    <property type="project" value="UniProtKB-SubCell"/>
</dbReference>
<sequence>MTTETSKRKTYVREITPTWWKKLDFYKLYIAREATAVPTLWFCLVLLYGVICLGGGVEDVKENFIPFLQNPVVVIFNIITLGAVILNTVTYYFMTPKVLNIIVKNQRINPNIITGALWGATAFVSLVILVLMYI</sequence>
<evidence type="ECO:0000313" key="6">
    <source>
        <dbReference type="EMBL" id="MDP8085747.1"/>
    </source>
</evidence>
<evidence type="ECO:0000256" key="5">
    <source>
        <dbReference type="HAMAP-Rule" id="MF_00708"/>
    </source>
</evidence>
<name>A0A1H7XZR5_9PAST</name>
<evidence type="ECO:0000313" key="7">
    <source>
        <dbReference type="EMBL" id="MDP8171929.1"/>
    </source>
</evidence>
<reference evidence="9" key="1">
    <citation type="submission" date="2016-10" db="EMBL/GenBank/DDBJ databases">
        <authorList>
            <person name="de Groot N.N."/>
        </authorList>
    </citation>
    <scope>NUCLEOTIDE SEQUENCE [LARGE SCALE GENOMIC DNA]</scope>
    <source>
        <strain evidence="9">DSM 24204</strain>
    </source>
</reference>
<feature type="transmembrane region" description="Helical" evidence="5">
    <location>
        <begin position="71"/>
        <end position="94"/>
    </location>
</feature>
<dbReference type="InterPro" id="IPR003510">
    <property type="entry name" value="Fumarate_red_C"/>
</dbReference>
<dbReference type="EMBL" id="FOBN01000015">
    <property type="protein sequence ID" value="SEM39310.1"/>
    <property type="molecule type" value="Genomic_DNA"/>
</dbReference>
<evidence type="ECO:0000313" key="11">
    <source>
        <dbReference type="Proteomes" id="UP001224812"/>
    </source>
</evidence>
<dbReference type="SUPFAM" id="SSF81343">
    <property type="entry name" value="Fumarate reductase respiratory complex transmembrane subunits"/>
    <property type="match status" value="1"/>
</dbReference>
<dbReference type="InterPro" id="IPR034804">
    <property type="entry name" value="SQR/QFR_C/D"/>
</dbReference>
<evidence type="ECO:0000256" key="2">
    <source>
        <dbReference type="ARBA" id="ARBA00022692"/>
    </source>
</evidence>
<evidence type="ECO:0000313" key="8">
    <source>
        <dbReference type="EMBL" id="MDP8175006.1"/>
    </source>
</evidence>
<dbReference type="EMBL" id="JASAVS010000015">
    <property type="protein sequence ID" value="MDP8085747.1"/>
    <property type="molecule type" value="Genomic_DNA"/>
</dbReference>
<reference evidence="10" key="2">
    <citation type="submission" date="2016-10" db="EMBL/GenBank/DDBJ databases">
        <authorList>
            <person name="Varghese N."/>
            <person name="Submissions S."/>
        </authorList>
    </citation>
    <scope>NUCLEOTIDE SEQUENCE [LARGE SCALE GENOMIC DNA]</scope>
    <source>
        <strain evidence="10">DSM 24204</strain>
    </source>
</reference>
<dbReference type="HAMAP" id="MF_00708">
    <property type="entry name" value="Fumarate_red_C"/>
    <property type="match status" value="1"/>
</dbReference>
<proteinExistence type="inferred from homology"/>
<keyword evidence="6" id="KW-0560">Oxidoreductase</keyword>
<gene>
    <name evidence="5 6" type="primary">frdC</name>
    <name evidence="6" type="ORF">QJT92_07430</name>
    <name evidence="7" type="ORF">QJU93_00945</name>
    <name evidence="8" type="ORF">QJU97_06005</name>
    <name evidence="9" type="ORF">SAMN05444853_11539</name>
</gene>
<evidence type="ECO:0000313" key="10">
    <source>
        <dbReference type="Proteomes" id="UP000198883"/>
    </source>
</evidence>
<dbReference type="Gene3D" id="1.20.1300.10">
    <property type="entry name" value="Fumarate reductase/succinate dehydrogenase, transmembrane subunit"/>
    <property type="match status" value="1"/>
</dbReference>
<dbReference type="EMBL" id="JASAYT010000016">
    <property type="protein sequence ID" value="MDP8175006.1"/>
    <property type="molecule type" value="Genomic_DNA"/>
</dbReference>
<dbReference type="STRING" id="97481.SAMN05444853_11539"/>
<keyword evidence="3 5" id="KW-1133">Transmembrane helix</keyword>
<reference evidence="6 11" key="3">
    <citation type="journal article" date="2023" name="Front. Microbiol.">
        <title>Phylogeography and host specificity of Pasteurellaceae pathogenic to sea-farmed fish in the north-east Atlantic.</title>
        <authorList>
            <person name="Gulla S."/>
            <person name="Colquhoun D.J."/>
            <person name="Olsen A.B."/>
            <person name="Spilsberg B."/>
            <person name="Lagesen K."/>
            <person name="Aakesson C.P."/>
            <person name="Strom S."/>
            <person name="Manji F."/>
            <person name="Birkbeck T.H."/>
            <person name="Nilsen H.K."/>
        </authorList>
    </citation>
    <scope>NUCLEOTIDE SEQUENCE [LARGE SCALE GENOMIC DNA]</scope>
    <source>
        <strain evidence="6 11">VIO11850</strain>
    </source>
</reference>
<comment type="subcellular location">
    <subcellularLocation>
        <location evidence="5">Cell membrane</location>
        <topology evidence="5">Multi-pass membrane protein</topology>
    </subcellularLocation>
</comment>